<gene>
    <name evidence="1" type="ORF">ACFPCV_12875</name>
</gene>
<keyword evidence="2" id="KW-1185">Reference proteome</keyword>
<protein>
    <submittedName>
        <fullName evidence="1">Uncharacterized protein</fullName>
    </submittedName>
</protein>
<accession>A0ABV9RYG3</accession>
<dbReference type="Proteomes" id="UP001595859">
    <property type="component" value="Unassembled WGS sequence"/>
</dbReference>
<evidence type="ECO:0000313" key="1">
    <source>
        <dbReference type="EMBL" id="MFC4854400.1"/>
    </source>
</evidence>
<sequence>MDVVEILDALAEQGVVAILKADGERQHDRWTFVASGKVLGDDFVRTDAASAAACLKNVVPRLQALGLTVPTGGSPRP</sequence>
<evidence type="ECO:0000313" key="2">
    <source>
        <dbReference type="Proteomes" id="UP001595859"/>
    </source>
</evidence>
<comment type="caution">
    <text evidence="1">The sequence shown here is derived from an EMBL/GenBank/DDBJ whole genome shotgun (WGS) entry which is preliminary data.</text>
</comment>
<organism evidence="1 2">
    <name type="scientific">Actinophytocola glycyrrhizae</name>
    <dbReference type="NCBI Taxonomy" id="2044873"/>
    <lineage>
        <taxon>Bacteria</taxon>
        <taxon>Bacillati</taxon>
        <taxon>Actinomycetota</taxon>
        <taxon>Actinomycetes</taxon>
        <taxon>Pseudonocardiales</taxon>
        <taxon>Pseudonocardiaceae</taxon>
    </lineage>
</organism>
<name>A0ABV9RYG3_9PSEU</name>
<dbReference type="EMBL" id="JBHSIS010000006">
    <property type="protein sequence ID" value="MFC4854400.1"/>
    <property type="molecule type" value="Genomic_DNA"/>
</dbReference>
<reference evidence="2" key="1">
    <citation type="journal article" date="2019" name="Int. J. Syst. Evol. Microbiol.">
        <title>The Global Catalogue of Microorganisms (GCM) 10K type strain sequencing project: providing services to taxonomists for standard genome sequencing and annotation.</title>
        <authorList>
            <consortium name="The Broad Institute Genomics Platform"/>
            <consortium name="The Broad Institute Genome Sequencing Center for Infectious Disease"/>
            <person name="Wu L."/>
            <person name="Ma J."/>
        </authorList>
    </citation>
    <scope>NUCLEOTIDE SEQUENCE [LARGE SCALE GENOMIC DNA]</scope>
    <source>
        <strain evidence="2">ZS-22-S1</strain>
    </source>
</reference>
<proteinExistence type="predicted"/>
<dbReference type="RefSeq" id="WP_378056345.1">
    <property type="nucleotide sequence ID" value="NZ_JBHSIS010000006.1"/>
</dbReference>